<evidence type="ECO:0000313" key="3">
    <source>
        <dbReference type="Proteomes" id="UP001567538"/>
    </source>
</evidence>
<dbReference type="PANTHER" id="PTHR31896">
    <property type="entry name" value="FAMILY REGULATORY PROTEIN, PUTATIVE (AFU_ORTHOLOGUE AFUA_3G14730)-RELATED"/>
    <property type="match status" value="1"/>
</dbReference>
<dbReference type="AlphaFoldDB" id="A0ABD1GW26"/>
<gene>
    <name evidence="2" type="ORF">AAHA92_23753</name>
</gene>
<sequence length="457" mass="49809">MARDHIQTISTSLLKVESTAKITLTPSDLEVLFLEYVQIGFLLPHPTPPQRTTLLNHTTSPSIIRHLETSLHRTLRSFPSLAGRLAAAKSSAGDGTCLYLDCGHVEGGVLFVHADASALSVADVNESGNRLVPALFPLPGIRNKDGASQPLLAVQVTDLADGLCFGFTLNHLVCDGTAFWSFVNSWAETSRGEPISRPPILGRDQVNLDMVGERDIFIPDKHLIAAFKNNSAAADGQSAASEMRERVFRLTRERVTKLKAAANKDSDGNISSLQAVIAHLWRSIIRCRSVGAGEETTFEFPMETRRRMSPPLPDEYFGNAIIPGIVTLDAGEVSGRGLGWTALQINRMVASTGPEKVKEFCSRWVKEPKFVQFDGIPTNHFILINSPRFDVYGNDFGWGPPVAARSGRGSSFDGRITIFAGLEEGSLEVEVCLLKETLCAMAKDVEFMEFVTPTAAL</sequence>
<dbReference type="EMBL" id="JBEAFC010000008">
    <property type="protein sequence ID" value="KAL1547253.1"/>
    <property type="molecule type" value="Genomic_DNA"/>
</dbReference>
<comment type="caution">
    <text evidence="2">The sequence shown here is derived from an EMBL/GenBank/DDBJ whole genome shotgun (WGS) entry which is preliminary data.</text>
</comment>
<dbReference type="PANTHER" id="PTHR31896:SF43">
    <property type="entry name" value="PROTEIN ENHANCED PSEUDOMONAS SUSCEPTIBILITY 1"/>
    <property type="match status" value="1"/>
</dbReference>
<dbReference type="Proteomes" id="UP001567538">
    <property type="component" value="Unassembled WGS sequence"/>
</dbReference>
<dbReference type="InterPro" id="IPR023213">
    <property type="entry name" value="CAT-like_dom_sf"/>
</dbReference>
<protein>
    <submittedName>
        <fullName evidence="2">Uncharacterized protein</fullName>
    </submittedName>
</protein>
<dbReference type="InterPro" id="IPR051283">
    <property type="entry name" value="Sec_Metabolite_Acyltrans"/>
</dbReference>
<dbReference type="Pfam" id="PF02458">
    <property type="entry name" value="Transferase"/>
    <property type="match status" value="1"/>
</dbReference>
<keyword evidence="1" id="KW-0808">Transferase</keyword>
<dbReference type="GO" id="GO:0016740">
    <property type="term" value="F:transferase activity"/>
    <property type="evidence" value="ECO:0007669"/>
    <property type="project" value="UniProtKB-KW"/>
</dbReference>
<evidence type="ECO:0000313" key="2">
    <source>
        <dbReference type="EMBL" id="KAL1547253.1"/>
    </source>
</evidence>
<name>A0ABD1GW26_SALDI</name>
<proteinExistence type="predicted"/>
<accession>A0ABD1GW26</accession>
<keyword evidence="3" id="KW-1185">Reference proteome</keyword>
<organism evidence="2 3">
    <name type="scientific">Salvia divinorum</name>
    <name type="common">Maria pastora</name>
    <name type="synonym">Diviner's sage</name>
    <dbReference type="NCBI Taxonomy" id="28513"/>
    <lineage>
        <taxon>Eukaryota</taxon>
        <taxon>Viridiplantae</taxon>
        <taxon>Streptophyta</taxon>
        <taxon>Embryophyta</taxon>
        <taxon>Tracheophyta</taxon>
        <taxon>Spermatophyta</taxon>
        <taxon>Magnoliopsida</taxon>
        <taxon>eudicotyledons</taxon>
        <taxon>Gunneridae</taxon>
        <taxon>Pentapetalae</taxon>
        <taxon>asterids</taxon>
        <taxon>lamiids</taxon>
        <taxon>Lamiales</taxon>
        <taxon>Lamiaceae</taxon>
        <taxon>Nepetoideae</taxon>
        <taxon>Mentheae</taxon>
        <taxon>Salviinae</taxon>
        <taxon>Salvia</taxon>
        <taxon>Salvia subgen. Calosphace</taxon>
    </lineage>
</organism>
<dbReference type="Gene3D" id="3.30.559.10">
    <property type="entry name" value="Chloramphenicol acetyltransferase-like domain"/>
    <property type="match status" value="2"/>
</dbReference>
<reference evidence="2 3" key="1">
    <citation type="submission" date="2024-06" db="EMBL/GenBank/DDBJ databases">
        <title>A chromosome level genome sequence of Diviner's sage (Salvia divinorum).</title>
        <authorList>
            <person name="Ford S.A."/>
            <person name="Ro D.-K."/>
            <person name="Ness R.W."/>
            <person name="Phillips M.A."/>
        </authorList>
    </citation>
    <scope>NUCLEOTIDE SEQUENCE [LARGE SCALE GENOMIC DNA]</scope>
    <source>
        <strain evidence="2">SAF-2024a</strain>
        <tissue evidence="2">Leaf</tissue>
    </source>
</reference>
<evidence type="ECO:0000256" key="1">
    <source>
        <dbReference type="ARBA" id="ARBA00022679"/>
    </source>
</evidence>